<comment type="caution">
    <text evidence="1">The sequence shown here is derived from an EMBL/GenBank/DDBJ whole genome shotgun (WGS) entry which is preliminary data.</text>
</comment>
<dbReference type="EMBL" id="JAWDJW010009152">
    <property type="protein sequence ID" value="KAK3059735.1"/>
    <property type="molecule type" value="Genomic_DNA"/>
</dbReference>
<proteinExistence type="predicted"/>
<feature type="non-terminal residue" evidence="1">
    <location>
        <position position="66"/>
    </location>
</feature>
<reference evidence="1" key="1">
    <citation type="submission" date="2024-09" db="EMBL/GenBank/DDBJ databases">
        <title>Black Yeasts Isolated from many extreme environments.</title>
        <authorList>
            <person name="Coleine C."/>
            <person name="Stajich J.E."/>
            <person name="Selbmann L."/>
        </authorList>
    </citation>
    <scope>NUCLEOTIDE SEQUENCE</scope>
    <source>
        <strain evidence="1">CCFEE 5737</strain>
    </source>
</reference>
<dbReference type="Proteomes" id="UP001186974">
    <property type="component" value="Unassembled WGS sequence"/>
</dbReference>
<gene>
    <name evidence="1" type="ORF">LTS18_010165</name>
</gene>
<keyword evidence="2" id="KW-1185">Reference proteome</keyword>
<name>A0ACC3D012_9PEZI</name>
<evidence type="ECO:0000313" key="2">
    <source>
        <dbReference type="Proteomes" id="UP001186974"/>
    </source>
</evidence>
<organism evidence="1 2">
    <name type="scientific">Coniosporium uncinatum</name>
    <dbReference type="NCBI Taxonomy" id="93489"/>
    <lineage>
        <taxon>Eukaryota</taxon>
        <taxon>Fungi</taxon>
        <taxon>Dikarya</taxon>
        <taxon>Ascomycota</taxon>
        <taxon>Pezizomycotina</taxon>
        <taxon>Dothideomycetes</taxon>
        <taxon>Dothideomycetes incertae sedis</taxon>
        <taxon>Coniosporium</taxon>
    </lineage>
</organism>
<evidence type="ECO:0000313" key="1">
    <source>
        <dbReference type="EMBL" id="KAK3059735.1"/>
    </source>
</evidence>
<protein>
    <submittedName>
        <fullName evidence="1">Uncharacterized protein</fullName>
    </submittedName>
</protein>
<accession>A0ACC3D012</accession>
<sequence>MVAPDPNSAYGNSTAHTYFFTNEPGQAENQIVYTTSHSAASSLTIGHQIVLWLLFVACSAFALNGS</sequence>